<dbReference type="Proteomes" id="UP000574332">
    <property type="component" value="Unassembled WGS sequence"/>
</dbReference>
<accession>A0A8E1ZVN6</accession>
<dbReference type="AlphaFoldDB" id="A0A8E1ZVN6"/>
<evidence type="ECO:0000313" key="2">
    <source>
        <dbReference type="Proteomes" id="UP000574332"/>
    </source>
</evidence>
<evidence type="ECO:0008006" key="3">
    <source>
        <dbReference type="Google" id="ProtNLM"/>
    </source>
</evidence>
<protein>
    <recommendedName>
        <fullName evidence="3">Transcriptional regulator</fullName>
    </recommendedName>
</protein>
<dbReference type="EMBL" id="JACCCY010000001">
    <property type="protein sequence ID" value="NYI48297.1"/>
    <property type="molecule type" value="Genomic_DNA"/>
</dbReference>
<keyword evidence="2" id="KW-1185">Reference proteome</keyword>
<reference evidence="1 2" key="1">
    <citation type="submission" date="2020-07" db="EMBL/GenBank/DDBJ databases">
        <title>Genomic Encyclopedia of Type Strains, Phase IV (KMG-IV): sequencing the most valuable type-strain genomes for metagenomic binning, comparative biology and taxonomic classification.</title>
        <authorList>
            <person name="Goeker M."/>
        </authorList>
    </citation>
    <scope>NUCLEOTIDE SEQUENCE [LARGE SCALE GENOMIC DNA]</scope>
    <source>
        <strain evidence="1 2">DSM 23697</strain>
    </source>
</reference>
<gene>
    <name evidence="1" type="ORF">F5613_000342</name>
</gene>
<name>A0A8E1ZVN6_9PORP</name>
<comment type="caution">
    <text evidence="1">The sequence shown here is derived from an EMBL/GenBank/DDBJ whole genome shotgun (WGS) entry which is preliminary data.</text>
</comment>
<sequence length="207" mass="23985">MTTLTEIGNTPVDFAVLRSMFPSHKSVNNKISELEKSGVLIRLKKGMYVVSPKESGKLLSLELIANHLYGPSYVSMESALRYFGLIPERVYANLSMTVKHSREFNNQLGRFIYTQCQKEYFPIGIRQEIHAETAFLIATPEKALCDLIIHTPNLNLRFKKEILTYLEEFLRFDMDAFYQMDYRIFEQCAEVGKKKVTFKKIVKILKP</sequence>
<organism evidence="1 2">
    <name type="scientific">Macellibacteroides fermentans</name>
    <dbReference type="NCBI Taxonomy" id="879969"/>
    <lineage>
        <taxon>Bacteria</taxon>
        <taxon>Pseudomonadati</taxon>
        <taxon>Bacteroidota</taxon>
        <taxon>Bacteroidia</taxon>
        <taxon>Bacteroidales</taxon>
        <taxon>Porphyromonadaceae</taxon>
        <taxon>Macellibacteroides</taxon>
    </lineage>
</organism>
<proteinExistence type="predicted"/>
<evidence type="ECO:0000313" key="1">
    <source>
        <dbReference type="EMBL" id="NYI48297.1"/>
    </source>
</evidence>
<dbReference type="RefSeq" id="WP_179398425.1">
    <property type="nucleotide sequence ID" value="NZ_JACCCY010000001.1"/>
</dbReference>